<proteinExistence type="predicted"/>
<comment type="caution">
    <text evidence="2">The sequence shown here is derived from an EMBL/GenBank/DDBJ whole genome shotgun (WGS) entry which is preliminary data.</text>
</comment>
<evidence type="ECO:0000313" key="2">
    <source>
        <dbReference type="EMBL" id="GAT32884.1"/>
    </source>
</evidence>
<evidence type="ECO:0000313" key="3">
    <source>
        <dbReference type="Proteomes" id="UP000076023"/>
    </source>
</evidence>
<evidence type="ECO:0000259" key="1">
    <source>
        <dbReference type="Pfam" id="PF07589"/>
    </source>
</evidence>
<accession>A0A146G7J0</accession>
<dbReference type="InterPro" id="IPR013424">
    <property type="entry name" value="Ice-binding_C"/>
</dbReference>
<keyword evidence="3" id="KW-1185">Reference proteome</keyword>
<organism evidence="2 3">
    <name type="scientific">Terrimicrobium sacchariphilum</name>
    <dbReference type="NCBI Taxonomy" id="690879"/>
    <lineage>
        <taxon>Bacteria</taxon>
        <taxon>Pseudomonadati</taxon>
        <taxon>Verrucomicrobiota</taxon>
        <taxon>Terrimicrobiia</taxon>
        <taxon>Terrimicrobiales</taxon>
        <taxon>Terrimicrobiaceae</taxon>
        <taxon>Terrimicrobium</taxon>
    </lineage>
</organism>
<feature type="domain" description="Ice-binding protein C-terminal" evidence="1">
    <location>
        <begin position="263"/>
        <end position="288"/>
    </location>
</feature>
<dbReference type="Proteomes" id="UP000076023">
    <property type="component" value="Unassembled WGS sequence"/>
</dbReference>
<dbReference type="Pfam" id="PF07589">
    <property type="entry name" value="PEP-CTERM"/>
    <property type="match status" value="1"/>
</dbReference>
<dbReference type="RefSeq" id="WP_202815921.1">
    <property type="nucleotide sequence ID" value="NZ_BDCO01000002.1"/>
</dbReference>
<gene>
    <name evidence="2" type="ORF">TSACC_21286</name>
</gene>
<sequence length="299" mass="30452">MAILIATIGLPLAAGATVLTSGSFSIVSGSGNSPAAKETSCMIMSNGTSWAGGAEGVQGSASLKSGGGSALAANVAFKFNIGSFVDSLNSVYGPGNWAVSNVKLSFQYTLYSNNTRFNSGAGTFDIYWVANDSWAQIDLDKVNSTTPNTNPAYATNAAGLSNWSGGQALLASEYYDWTTPGYTGTAADLTSGKWSTDSSGTRQSTLSYDLGSNASFLGDILTASSSGDSNISLYLMSTSDTMGITIFTGGGTSLPTLTFDVVSVPEPGASTLILLGAGSGVLLWRSRRSIAAGPDTSAQ</sequence>
<dbReference type="AlphaFoldDB" id="A0A146G7J0"/>
<name>A0A146G7J0_TERSA</name>
<protein>
    <submittedName>
        <fullName evidence="2">PEP-CTERM protein-sorting domain-containing protein</fullName>
    </submittedName>
</protein>
<reference evidence="3" key="1">
    <citation type="journal article" date="2017" name="Genome Announc.">
        <title>Draft Genome Sequence of Terrimicrobium sacchariphilum NM-5T, a Facultative Anaerobic Soil Bacterium of the Class Spartobacteria.</title>
        <authorList>
            <person name="Qiu Y.L."/>
            <person name="Tourlousse D.M."/>
            <person name="Matsuura N."/>
            <person name="Ohashi A."/>
            <person name="Sekiguchi Y."/>
        </authorList>
    </citation>
    <scope>NUCLEOTIDE SEQUENCE [LARGE SCALE GENOMIC DNA]</scope>
    <source>
        <strain evidence="3">NM-5</strain>
    </source>
</reference>
<dbReference type="EMBL" id="BDCO01000002">
    <property type="protein sequence ID" value="GAT32884.1"/>
    <property type="molecule type" value="Genomic_DNA"/>
</dbReference>
<dbReference type="InParanoid" id="A0A146G7J0"/>
<dbReference type="STRING" id="690879.TSACC_21286"/>